<evidence type="ECO:0000313" key="9">
    <source>
        <dbReference type="Proteomes" id="UP000186817"/>
    </source>
</evidence>
<dbReference type="Pfam" id="PF00035">
    <property type="entry name" value="dsrm"/>
    <property type="match status" value="1"/>
</dbReference>
<dbReference type="Gene3D" id="3.30.160.20">
    <property type="match status" value="1"/>
</dbReference>
<dbReference type="PANTHER" id="PTHR14074">
    <property type="entry name" value="HELICASE WITH DEATH DOMAIN-RELATED"/>
    <property type="match status" value="1"/>
</dbReference>
<dbReference type="SUPFAM" id="SSF52540">
    <property type="entry name" value="P-loop containing nucleoside triphosphate hydrolases"/>
    <property type="match status" value="1"/>
</dbReference>
<dbReference type="SUPFAM" id="SSF54768">
    <property type="entry name" value="dsRNA-binding domain-like"/>
    <property type="match status" value="1"/>
</dbReference>
<dbReference type="SMART" id="SM00490">
    <property type="entry name" value="HELICc"/>
    <property type="match status" value="1"/>
</dbReference>
<dbReference type="OrthoDB" id="416741at2759"/>
<dbReference type="InterPro" id="IPR001650">
    <property type="entry name" value="Helicase_C-like"/>
</dbReference>
<dbReference type="GO" id="GO:0005524">
    <property type="term" value="F:ATP binding"/>
    <property type="evidence" value="ECO:0007669"/>
    <property type="project" value="UniProtKB-KW"/>
</dbReference>
<dbReference type="InterPro" id="IPR014720">
    <property type="entry name" value="dsRBD_dom"/>
</dbReference>
<feature type="domain" description="DRBM" evidence="5">
    <location>
        <begin position="730"/>
        <end position="801"/>
    </location>
</feature>
<dbReference type="OMA" id="QFERNIT"/>
<evidence type="ECO:0000256" key="1">
    <source>
        <dbReference type="ARBA" id="ARBA00022741"/>
    </source>
</evidence>
<dbReference type="PROSITE" id="PS51194">
    <property type="entry name" value="HELICASE_CTER"/>
    <property type="match status" value="1"/>
</dbReference>
<keyword evidence="2" id="KW-0067">ATP-binding</keyword>
<dbReference type="Pfam" id="PF00270">
    <property type="entry name" value="DEAD"/>
    <property type="match status" value="1"/>
</dbReference>
<name>A0A1Q9EYP0_SYMMI</name>
<dbReference type="GO" id="GO:0003723">
    <property type="term" value="F:RNA binding"/>
    <property type="evidence" value="ECO:0007669"/>
    <property type="project" value="UniProtKB-UniRule"/>
</dbReference>
<dbReference type="Gene3D" id="3.40.50.300">
    <property type="entry name" value="P-loop containing nucleotide triphosphate hydrolases"/>
    <property type="match status" value="2"/>
</dbReference>
<evidence type="ECO:0000256" key="2">
    <source>
        <dbReference type="ARBA" id="ARBA00022840"/>
    </source>
</evidence>
<protein>
    <submittedName>
        <fullName evidence="8">Endoribonuclease Dicer-like 2b</fullName>
    </submittedName>
</protein>
<dbReference type="Pfam" id="PF00271">
    <property type="entry name" value="Helicase_C"/>
    <property type="match status" value="1"/>
</dbReference>
<evidence type="ECO:0000313" key="8">
    <source>
        <dbReference type="EMBL" id="OLQ12482.1"/>
    </source>
</evidence>
<comment type="caution">
    <text evidence="8">The sequence shown here is derived from an EMBL/GenBank/DDBJ whole genome shotgun (WGS) entry which is preliminary data.</text>
</comment>
<evidence type="ECO:0000259" key="6">
    <source>
        <dbReference type="PROSITE" id="PS51192"/>
    </source>
</evidence>
<feature type="domain" description="Helicase ATP-binding" evidence="6">
    <location>
        <begin position="42"/>
        <end position="218"/>
    </location>
</feature>
<dbReference type="InterPro" id="IPR011545">
    <property type="entry name" value="DEAD/DEAH_box_helicase_dom"/>
</dbReference>
<dbReference type="SMART" id="SM00487">
    <property type="entry name" value="DEXDc"/>
    <property type="match status" value="1"/>
</dbReference>
<evidence type="ECO:0000259" key="7">
    <source>
        <dbReference type="PROSITE" id="PS51194"/>
    </source>
</evidence>
<proteinExistence type="predicted"/>
<dbReference type="AlphaFoldDB" id="A0A1Q9EYP0"/>
<keyword evidence="9" id="KW-1185">Reference proteome</keyword>
<evidence type="ECO:0000256" key="3">
    <source>
        <dbReference type="PROSITE-ProRule" id="PRU00266"/>
    </source>
</evidence>
<dbReference type="InterPro" id="IPR027417">
    <property type="entry name" value="P-loop_NTPase"/>
</dbReference>
<keyword evidence="3" id="KW-0694">RNA-binding</keyword>
<dbReference type="EMBL" id="LSRX01000042">
    <property type="protein sequence ID" value="OLQ12482.1"/>
    <property type="molecule type" value="Genomic_DNA"/>
</dbReference>
<dbReference type="Proteomes" id="UP000186817">
    <property type="component" value="Unassembled WGS sequence"/>
</dbReference>
<evidence type="ECO:0000256" key="4">
    <source>
        <dbReference type="SAM" id="MobiDB-lite"/>
    </source>
</evidence>
<organism evidence="8 9">
    <name type="scientific">Symbiodinium microadriaticum</name>
    <name type="common">Dinoflagellate</name>
    <name type="synonym">Zooxanthella microadriatica</name>
    <dbReference type="NCBI Taxonomy" id="2951"/>
    <lineage>
        <taxon>Eukaryota</taxon>
        <taxon>Sar</taxon>
        <taxon>Alveolata</taxon>
        <taxon>Dinophyceae</taxon>
        <taxon>Suessiales</taxon>
        <taxon>Symbiodiniaceae</taxon>
        <taxon>Symbiodinium</taxon>
    </lineage>
</organism>
<feature type="region of interest" description="Disordered" evidence="4">
    <location>
        <begin position="530"/>
        <end position="550"/>
    </location>
</feature>
<dbReference type="PROSITE" id="PS50137">
    <property type="entry name" value="DS_RBD"/>
    <property type="match status" value="1"/>
</dbReference>
<keyword evidence="1" id="KW-0547">Nucleotide-binding</keyword>
<evidence type="ECO:0000259" key="5">
    <source>
        <dbReference type="PROSITE" id="PS50137"/>
    </source>
</evidence>
<sequence>MISDGEATIITDPPQIRSLMANSTGMIDGGSGLTLRGYQSASVQRAVGQNVIISLPTNYGKTLIAAKVIDHVLSNQNTREKHVLFIVPTKALVNQQAKYCRNHCDQKPAVDELCGMEMEKWDEVKWTACLRQHQVLVGTPEIFRRAMDQGFLQVAQLSLLVFDECHRAKGNHPMAAIMADFVQHAPESQRPRILGLTASFFDGAMKNRKQVEKHRLELELRLLSSIYSPDLPEDAASPAGSRDGSQKTWTRVSWSPDPEAAACAAAFEEQVSHGLGKIKDELGNAAESKDFKKMGYRMQHVLLQMGRNGLQDYVQKCIVKQFERNITELLELQKLSEEHRQQMTELLGKLGVLEKCLQVLEPDMMQMPSVKRSPQVSSKLLKLQALLQEEPRKSGKGIIFVQQVALTVPLAMALNRDAGQTIAEALYGQMTKQDTDRTMLKLREGQIKVVVSTNSLEEGIDVCDCNWVVRYDRFSTTRAHIQGSGRARSQQAEIIYFENDPDEEASKATVMANVAKDDRLKLNDDESTMARKTCGGHHVTSASPQSSMLRERLHGPSGCIGGNRRKTAVPGVYPFDNDGQGQRIDFFNCQTIVMDWCQQVLKEAFRSEGLFPNYGGSEMDASRPAVRVPTPDGFQVIASEEIDEHWKGVSLQQVIDKERLDNFSKADRAKRRSLYVAACILRRRGYLDDRNIANVKATELAAAKCREGPPPKKLRFTGSFARSVEPKAGNYKGALQEFLQQLSPHAKMQDLLEYKSVMDDQGWRVTVQVTTPPEIATSDNFANKKAAEQDAAKKVLERLRQHQTPCT</sequence>
<dbReference type="InterPro" id="IPR051363">
    <property type="entry name" value="RLR_Helicase"/>
</dbReference>
<dbReference type="PANTHER" id="PTHR14074:SF16">
    <property type="entry name" value="ANTIVIRAL INNATE IMMUNE RESPONSE RECEPTOR RIG-I"/>
    <property type="match status" value="1"/>
</dbReference>
<gene>
    <name evidence="8" type="primary">DCL2B</name>
    <name evidence="8" type="ORF">AK812_SmicGene3580</name>
</gene>
<dbReference type="PROSITE" id="PS51192">
    <property type="entry name" value="HELICASE_ATP_BIND_1"/>
    <property type="match status" value="1"/>
</dbReference>
<accession>A0A1Q9EYP0</accession>
<feature type="domain" description="Helicase C-terminal" evidence="7">
    <location>
        <begin position="382"/>
        <end position="533"/>
    </location>
</feature>
<dbReference type="GO" id="GO:0005737">
    <property type="term" value="C:cytoplasm"/>
    <property type="evidence" value="ECO:0007669"/>
    <property type="project" value="TreeGrafter"/>
</dbReference>
<dbReference type="InterPro" id="IPR014001">
    <property type="entry name" value="Helicase_ATP-bd"/>
</dbReference>
<reference evidence="8 9" key="1">
    <citation type="submission" date="2016-02" db="EMBL/GenBank/DDBJ databases">
        <title>Genome analysis of coral dinoflagellate symbionts highlights evolutionary adaptations to a symbiotic lifestyle.</title>
        <authorList>
            <person name="Aranda M."/>
            <person name="Li Y."/>
            <person name="Liew Y.J."/>
            <person name="Baumgarten S."/>
            <person name="Simakov O."/>
            <person name="Wilson M."/>
            <person name="Piel J."/>
            <person name="Ashoor H."/>
            <person name="Bougouffa S."/>
            <person name="Bajic V.B."/>
            <person name="Ryu T."/>
            <person name="Ravasi T."/>
            <person name="Bayer T."/>
            <person name="Micklem G."/>
            <person name="Kim H."/>
            <person name="Bhak J."/>
            <person name="Lajeunesse T.C."/>
            <person name="Voolstra C.R."/>
        </authorList>
    </citation>
    <scope>NUCLEOTIDE SEQUENCE [LARGE SCALE GENOMIC DNA]</scope>
    <source>
        <strain evidence="8 9">CCMP2467</strain>
    </source>
</reference>